<keyword evidence="4" id="KW-1185">Reference proteome</keyword>
<feature type="domain" description="ER-bound oxygenase mpaB/mpaB'/Rubber oxygenase catalytic" evidence="2">
    <location>
        <begin position="48"/>
        <end position="241"/>
    </location>
</feature>
<dbReference type="InterPro" id="IPR018713">
    <property type="entry name" value="MPAB/Lcp_cat_dom"/>
</dbReference>
<accession>A0A929BBW3</accession>
<evidence type="ECO:0000256" key="1">
    <source>
        <dbReference type="SAM" id="MobiDB-lite"/>
    </source>
</evidence>
<dbReference type="GO" id="GO:0016491">
    <property type="term" value="F:oxidoreductase activity"/>
    <property type="evidence" value="ECO:0007669"/>
    <property type="project" value="InterPro"/>
</dbReference>
<feature type="region of interest" description="Disordered" evidence="1">
    <location>
        <begin position="250"/>
        <end position="295"/>
    </location>
</feature>
<name>A0A929BBW3_9PSEU</name>
<organism evidence="3 4">
    <name type="scientific">Saccharopolyspora montiporae</name>
    <dbReference type="NCBI Taxonomy" id="2781240"/>
    <lineage>
        <taxon>Bacteria</taxon>
        <taxon>Bacillati</taxon>
        <taxon>Actinomycetota</taxon>
        <taxon>Actinomycetes</taxon>
        <taxon>Pseudonocardiales</taxon>
        <taxon>Pseudonocardiaceae</taxon>
        <taxon>Saccharopolyspora</taxon>
    </lineage>
</organism>
<protein>
    <submittedName>
        <fullName evidence="3">DUF2236 domain-containing protein</fullName>
    </submittedName>
</protein>
<dbReference type="RefSeq" id="WP_193928669.1">
    <property type="nucleotide sequence ID" value="NZ_JADEYC010000019.1"/>
</dbReference>
<comment type="caution">
    <text evidence="3">The sequence shown here is derived from an EMBL/GenBank/DDBJ whole genome shotgun (WGS) entry which is preliminary data.</text>
</comment>
<sequence>MRRFERLEHILSLDPDYDCEAIYRLLAEYEFPWDIAKALELALFRTYAVPSIGRLLDRTGEFRLRPQRRYDDTLLLLYEIFHAGPTGPHGQRALDRLNTIHGRYRISMDDYRYTLATFVVMPVRWIREFGWRDLHPHEVRAVTNAMRRMGEGMRITEIPETYAQFEELLDDYERAHFQQDAGGRRVADATLDLFASWYPKPAAPLVPGVARTLMDPHLLRAFGYRLPAAASARVARWALRARAGLLRVGPVRPDSRPVQPDPTLSYPDGYRIEDLGPGPHRKRERQEGARCPVAN</sequence>
<dbReference type="InterPro" id="IPR046366">
    <property type="entry name" value="MPAB"/>
</dbReference>
<proteinExistence type="predicted"/>
<reference evidence="3" key="1">
    <citation type="submission" date="2020-10" db="EMBL/GenBank/DDBJ databases">
        <title>Diversity and distribution of actinomycetes associated with coral in the coast of Hainan.</title>
        <authorList>
            <person name="Li F."/>
        </authorList>
    </citation>
    <scope>NUCLEOTIDE SEQUENCE</scope>
    <source>
        <strain evidence="3">HNM0983</strain>
    </source>
</reference>
<dbReference type="PANTHER" id="PTHR36124:SF1">
    <property type="entry name" value="ER-BOUND OXYGENASE MPAB_MPAB'_RUBBER OXYGENASE CATALYTIC DOMAIN-CONTAINING PROTEIN"/>
    <property type="match status" value="1"/>
</dbReference>
<dbReference type="AlphaFoldDB" id="A0A929BBW3"/>
<evidence type="ECO:0000313" key="3">
    <source>
        <dbReference type="EMBL" id="MBE9375223.1"/>
    </source>
</evidence>
<evidence type="ECO:0000259" key="2">
    <source>
        <dbReference type="Pfam" id="PF09995"/>
    </source>
</evidence>
<evidence type="ECO:0000313" key="4">
    <source>
        <dbReference type="Proteomes" id="UP000598360"/>
    </source>
</evidence>
<gene>
    <name evidence="3" type="ORF">IQ251_12290</name>
</gene>
<dbReference type="Proteomes" id="UP000598360">
    <property type="component" value="Unassembled WGS sequence"/>
</dbReference>
<dbReference type="Pfam" id="PF09995">
    <property type="entry name" value="MPAB_Lcp_cat"/>
    <property type="match status" value="1"/>
</dbReference>
<dbReference type="EMBL" id="JADEYC010000019">
    <property type="protein sequence ID" value="MBE9375223.1"/>
    <property type="molecule type" value="Genomic_DNA"/>
</dbReference>
<dbReference type="PANTHER" id="PTHR36124">
    <property type="match status" value="1"/>
</dbReference>